<keyword evidence="4" id="KW-1185">Reference proteome</keyword>
<dbReference type="RefSeq" id="WP_345069687.1">
    <property type="nucleotide sequence ID" value="NZ_BAABCN010000017.1"/>
</dbReference>
<evidence type="ECO:0000313" key="3">
    <source>
        <dbReference type="EMBL" id="GAA3894767.1"/>
    </source>
</evidence>
<gene>
    <name evidence="3" type="ORF">GCM10022381_40470</name>
</gene>
<dbReference type="PANTHER" id="PTHR43240:SF1">
    <property type="entry name" value="BLR5584 PROTEIN"/>
    <property type="match status" value="1"/>
</dbReference>
<dbReference type="InterPro" id="IPR029069">
    <property type="entry name" value="HotDog_dom_sf"/>
</dbReference>
<dbReference type="Pfam" id="PF03061">
    <property type="entry name" value="4HBT"/>
    <property type="match status" value="1"/>
</dbReference>
<name>A0ABP7L4E6_9MICO</name>
<dbReference type="Gene3D" id="3.10.129.10">
    <property type="entry name" value="Hotdog Thioesterase"/>
    <property type="match status" value="1"/>
</dbReference>
<sequence length="151" mass="15738">MSETLMEEMGPGLSGIEQLRALIASGRRPGIAESLDFDLVEVGEGSAVFAGTPGPHAYNPIGSVHGGYAASLLDSACGCAAHSRLSATQGYTTLELKVSYHKAITTDTGPMRAEATLISFGRRVAFAEAKLVDASGRVYASATSTLLVFER</sequence>
<reference evidence="4" key="1">
    <citation type="journal article" date="2019" name="Int. J. Syst. Evol. Microbiol.">
        <title>The Global Catalogue of Microorganisms (GCM) 10K type strain sequencing project: providing services to taxonomists for standard genome sequencing and annotation.</title>
        <authorList>
            <consortium name="The Broad Institute Genomics Platform"/>
            <consortium name="The Broad Institute Genome Sequencing Center for Infectious Disease"/>
            <person name="Wu L."/>
            <person name="Ma J."/>
        </authorList>
    </citation>
    <scope>NUCLEOTIDE SEQUENCE [LARGE SCALE GENOMIC DNA]</scope>
    <source>
        <strain evidence="4">JCM 17021</strain>
    </source>
</reference>
<dbReference type="PANTHER" id="PTHR43240">
    <property type="entry name" value="1,4-DIHYDROXY-2-NAPHTHOYL-COA THIOESTERASE 1"/>
    <property type="match status" value="1"/>
</dbReference>
<feature type="domain" description="Thioesterase" evidence="2">
    <location>
        <begin position="62"/>
        <end position="138"/>
    </location>
</feature>
<protein>
    <recommendedName>
        <fullName evidence="2">Thioesterase domain-containing protein</fullName>
    </recommendedName>
</protein>
<comment type="caution">
    <text evidence="3">The sequence shown here is derived from an EMBL/GenBank/DDBJ whole genome shotgun (WGS) entry which is preliminary data.</text>
</comment>
<organism evidence="3 4">
    <name type="scientific">Leifsonia kafniensis</name>
    <dbReference type="NCBI Taxonomy" id="475957"/>
    <lineage>
        <taxon>Bacteria</taxon>
        <taxon>Bacillati</taxon>
        <taxon>Actinomycetota</taxon>
        <taxon>Actinomycetes</taxon>
        <taxon>Micrococcales</taxon>
        <taxon>Microbacteriaceae</taxon>
        <taxon>Leifsonia</taxon>
    </lineage>
</organism>
<dbReference type="InterPro" id="IPR003736">
    <property type="entry name" value="PAAI_dom"/>
</dbReference>
<evidence type="ECO:0000256" key="1">
    <source>
        <dbReference type="ARBA" id="ARBA00022801"/>
    </source>
</evidence>
<evidence type="ECO:0000313" key="4">
    <source>
        <dbReference type="Proteomes" id="UP001501803"/>
    </source>
</evidence>
<proteinExistence type="predicted"/>
<dbReference type="EMBL" id="BAABCN010000017">
    <property type="protein sequence ID" value="GAA3894767.1"/>
    <property type="molecule type" value="Genomic_DNA"/>
</dbReference>
<keyword evidence="1" id="KW-0378">Hydrolase</keyword>
<accession>A0ABP7L4E6</accession>
<evidence type="ECO:0000259" key="2">
    <source>
        <dbReference type="Pfam" id="PF03061"/>
    </source>
</evidence>
<dbReference type="InterPro" id="IPR006683">
    <property type="entry name" value="Thioestr_dom"/>
</dbReference>
<dbReference type="Proteomes" id="UP001501803">
    <property type="component" value="Unassembled WGS sequence"/>
</dbReference>
<dbReference type="NCBIfam" id="TIGR00369">
    <property type="entry name" value="unchar_dom_1"/>
    <property type="match status" value="1"/>
</dbReference>
<dbReference type="SUPFAM" id="SSF54637">
    <property type="entry name" value="Thioesterase/thiol ester dehydrase-isomerase"/>
    <property type="match status" value="1"/>
</dbReference>
<dbReference type="CDD" id="cd03443">
    <property type="entry name" value="PaaI_thioesterase"/>
    <property type="match status" value="1"/>
</dbReference>